<proteinExistence type="predicted"/>
<dbReference type="InParanoid" id="E9GU90"/>
<keyword evidence="4" id="KW-1185">Reference proteome</keyword>
<accession>E9GU90</accession>
<sequence length="250" mass="27053">MAIFQQQKTKSGATRQKRSAEINPDELNGTEDFNSSLMKMVEEGRKRGSGRRPMYKSSSQQPIQPDRSGYGYGDSYSSGSSYGGGGGGGSYGCCDKKDDLLPILALTALSLLLLYLIAIATTTTTAAGGRKKRSQPGSIDDNDLIDDENVEPDIELLDPPTWVSMVDELWKSGEDEASDVCALKALCRMNRLALNSPGSTGLAVSLSSVPLSYLLHHRHQSGFLTYLDASLMGRYGENCTNMFSSCPRLN</sequence>
<evidence type="ECO:0000256" key="2">
    <source>
        <dbReference type="SAM" id="Phobius"/>
    </source>
</evidence>
<organism evidence="3 4">
    <name type="scientific">Daphnia pulex</name>
    <name type="common">Water flea</name>
    <dbReference type="NCBI Taxonomy" id="6669"/>
    <lineage>
        <taxon>Eukaryota</taxon>
        <taxon>Metazoa</taxon>
        <taxon>Ecdysozoa</taxon>
        <taxon>Arthropoda</taxon>
        <taxon>Crustacea</taxon>
        <taxon>Branchiopoda</taxon>
        <taxon>Diplostraca</taxon>
        <taxon>Cladocera</taxon>
        <taxon>Anomopoda</taxon>
        <taxon>Daphniidae</taxon>
        <taxon>Daphnia</taxon>
    </lineage>
</organism>
<keyword evidence="2" id="KW-0472">Membrane</keyword>
<reference evidence="3 4" key="1">
    <citation type="journal article" date="2011" name="Science">
        <title>The ecoresponsive genome of Daphnia pulex.</title>
        <authorList>
            <person name="Colbourne J.K."/>
            <person name="Pfrender M.E."/>
            <person name="Gilbert D."/>
            <person name="Thomas W.K."/>
            <person name="Tucker A."/>
            <person name="Oakley T.H."/>
            <person name="Tokishita S."/>
            <person name="Aerts A."/>
            <person name="Arnold G.J."/>
            <person name="Basu M.K."/>
            <person name="Bauer D.J."/>
            <person name="Caceres C.E."/>
            <person name="Carmel L."/>
            <person name="Casola C."/>
            <person name="Choi J.H."/>
            <person name="Detter J.C."/>
            <person name="Dong Q."/>
            <person name="Dusheyko S."/>
            <person name="Eads B.D."/>
            <person name="Frohlich T."/>
            <person name="Geiler-Samerotte K.A."/>
            <person name="Gerlach D."/>
            <person name="Hatcher P."/>
            <person name="Jogdeo S."/>
            <person name="Krijgsveld J."/>
            <person name="Kriventseva E.V."/>
            <person name="Kultz D."/>
            <person name="Laforsch C."/>
            <person name="Lindquist E."/>
            <person name="Lopez J."/>
            <person name="Manak J.R."/>
            <person name="Muller J."/>
            <person name="Pangilinan J."/>
            <person name="Patwardhan R.P."/>
            <person name="Pitluck S."/>
            <person name="Pritham E.J."/>
            <person name="Rechtsteiner A."/>
            <person name="Rho M."/>
            <person name="Rogozin I.B."/>
            <person name="Sakarya O."/>
            <person name="Salamov A."/>
            <person name="Schaack S."/>
            <person name="Shapiro H."/>
            <person name="Shiga Y."/>
            <person name="Skalitzky C."/>
            <person name="Smith Z."/>
            <person name="Souvorov A."/>
            <person name="Sung W."/>
            <person name="Tang Z."/>
            <person name="Tsuchiya D."/>
            <person name="Tu H."/>
            <person name="Vos H."/>
            <person name="Wang M."/>
            <person name="Wolf Y.I."/>
            <person name="Yamagata H."/>
            <person name="Yamada T."/>
            <person name="Ye Y."/>
            <person name="Shaw J.R."/>
            <person name="Andrews J."/>
            <person name="Crease T.J."/>
            <person name="Tang H."/>
            <person name="Lucas S.M."/>
            <person name="Robertson H.M."/>
            <person name="Bork P."/>
            <person name="Koonin E.V."/>
            <person name="Zdobnov E.M."/>
            <person name="Grigoriev I.V."/>
            <person name="Lynch M."/>
            <person name="Boore J.L."/>
        </authorList>
    </citation>
    <scope>NUCLEOTIDE SEQUENCE [LARGE SCALE GENOMIC DNA]</scope>
</reference>
<feature type="compositionally biased region" description="Polar residues" evidence="1">
    <location>
        <begin position="1"/>
        <end position="14"/>
    </location>
</feature>
<dbReference type="HOGENOM" id="CLU_1112287_0_0_1"/>
<dbReference type="PANTHER" id="PTHR41158">
    <property type="entry name" value="AGAP010294-PA"/>
    <property type="match status" value="1"/>
</dbReference>
<evidence type="ECO:0000313" key="3">
    <source>
        <dbReference type="EMBL" id="EFX76993.1"/>
    </source>
</evidence>
<dbReference type="KEGG" id="dpx:DAPPUDRAFT_305984"/>
<dbReference type="AlphaFoldDB" id="E9GU90"/>
<keyword evidence="2" id="KW-0812">Transmembrane</keyword>
<evidence type="ECO:0000256" key="1">
    <source>
        <dbReference type="SAM" id="MobiDB-lite"/>
    </source>
</evidence>
<feature type="region of interest" description="Disordered" evidence="1">
    <location>
        <begin position="126"/>
        <end position="145"/>
    </location>
</feature>
<dbReference type="EMBL" id="GL732565">
    <property type="protein sequence ID" value="EFX76993.1"/>
    <property type="molecule type" value="Genomic_DNA"/>
</dbReference>
<feature type="region of interest" description="Disordered" evidence="1">
    <location>
        <begin position="1"/>
        <end position="75"/>
    </location>
</feature>
<name>E9GU90_DAPPU</name>
<keyword evidence="2" id="KW-1133">Transmembrane helix</keyword>
<dbReference type="PANTHER" id="PTHR41158:SF2">
    <property type="entry name" value="AGAP010294-PA"/>
    <property type="match status" value="1"/>
</dbReference>
<dbReference type="OrthoDB" id="6362319at2759"/>
<dbReference type="Proteomes" id="UP000000305">
    <property type="component" value="Unassembled WGS sequence"/>
</dbReference>
<evidence type="ECO:0000313" key="4">
    <source>
        <dbReference type="Proteomes" id="UP000000305"/>
    </source>
</evidence>
<protein>
    <submittedName>
        <fullName evidence="3">Uncharacterized protein</fullName>
    </submittedName>
</protein>
<gene>
    <name evidence="3" type="ORF">DAPPUDRAFT_305984</name>
</gene>
<feature type="transmembrane region" description="Helical" evidence="2">
    <location>
        <begin position="100"/>
        <end position="123"/>
    </location>
</feature>